<feature type="region of interest" description="Disordered" evidence="1">
    <location>
        <begin position="1"/>
        <end position="43"/>
    </location>
</feature>
<proteinExistence type="predicted"/>
<evidence type="ECO:0008006" key="4">
    <source>
        <dbReference type="Google" id="ProtNLM"/>
    </source>
</evidence>
<comment type="caution">
    <text evidence="2">The sequence shown here is derived from an EMBL/GenBank/DDBJ whole genome shotgun (WGS) entry which is preliminary data.</text>
</comment>
<protein>
    <recommendedName>
        <fullName evidence="4">Calcium channel subunit cch1</fullName>
    </recommendedName>
</protein>
<dbReference type="OrthoDB" id="5206390at2759"/>
<accession>A0A3M2RPK0</accession>
<name>A0A3M2RPK0_9HYPO</name>
<evidence type="ECO:0000313" key="3">
    <source>
        <dbReference type="Proteomes" id="UP000277212"/>
    </source>
</evidence>
<dbReference type="Proteomes" id="UP000277212">
    <property type="component" value="Unassembled WGS sequence"/>
</dbReference>
<evidence type="ECO:0000256" key="1">
    <source>
        <dbReference type="SAM" id="MobiDB-lite"/>
    </source>
</evidence>
<dbReference type="EMBL" id="NKUJ01000362">
    <property type="protein sequence ID" value="RMJ07139.1"/>
    <property type="molecule type" value="Genomic_DNA"/>
</dbReference>
<keyword evidence="3" id="KW-1185">Reference proteome</keyword>
<reference evidence="2 3" key="1">
    <citation type="submission" date="2017-06" db="EMBL/GenBank/DDBJ databases">
        <title>Comparative genomic analysis of Ambrosia Fusariam Clade fungi.</title>
        <authorList>
            <person name="Stajich J.E."/>
            <person name="Carrillo J."/>
            <person name="Kijimoto T."/>
            <person name="Eskalen A."/>
            <person name="O'Donnell K."/>
            <person name="Kasson M."/>
        </authorList>
    </citation>
    <scope>NUCLEOTIDE SEQUENCE [LARGE SCALE GENOMIC DNA]</scope>
    <source>
        <strain evidence="2">UCR3666</strain>
    </source>
</reference>
<gene>
    <name evidence="2" type="ORF">CDV36_013263</name>
</gene>
<feature type="compositionally biased region" description="Low complexity" evidence="1">
    <location>
        <begin position="11"/>
        <end position="43"/>
    </location>
</feature>
<organism evidence="2 3">
    <name type="scientific">Fusarium kuroshium</name>
    <dbReference type="NCBI Taxonomy" id="2010991"/>
    <lineage>
        <taxon>Eukaryota</taxon>
        <taxon>Fungi</taxon>
        <taxon>Dikarya</taxon>
        <taxon>Ascomycota</taxon>
        <taxon>Pezizomycotina</taxon>
        <taxon>Sordariomycetes</taxon>
        <taxon>Hypocreomycetidae</taxon>
        <taxon>Hypocreales</taxon>
        <taxon>Nectriaceae</taxon>
        <taxon>Fusarium</taxon>
        <taxon>Fusarium solani species complex</taxon>
    </lineage>
</organism>
<dbReference type="AlphaFoldDB" id="A0A3M2RPK0"/>
<sequence>MAHNSRFETMASRFSPSRLRSSLRRSSSASTATRDSYSSTSTTLSASAATINNIILRQPSLVNMEEERRSFGSELSLLEPRPIVYWGSVEERMGSRHF</sequence>
<evidence type="ECO:0000313" key="2">
    <source>
        <dbReference type="EMBL" id="RMJ07139.1"/>
    </source>
</evidence>